<dbReference type="OrthoDB" id="3395380at2"/>
<evidence type="ECO:0000313" key="2">
    <source>
        <dbReference type="EMBL" id="TDD73194.1"/>
    </source>
</evidence>
<keyword evidence="1" id="KW-0472">Membrane</keyword>
<keyword evidence="1" id="KW-0812">Transmembrane</keyword>
<dbReference type="Proteomes" id="UP000295217">
    <property type="component" value="Unassembled WGS sequence"/>
</dbReference>
<sequence>MTSTVTIVARGVSLLFAGLFAGFLLAVLVLETSLREFDASVYTQVRQVELDRLDALASATLLPALAATVILVVAERRGGTGRRLLAAALVLLVAVLVITLAVNLPINSDQLDWDVQVPPADWADVRDRWHIAHSSRTAAAALAFACLGLAALTRRPVAGRRIDSDSVTSNVTTTN</sequence>
<organism evidence="2 3">
    <name type="scientific">Jiangella aurantiaca</name>
    <dbReference type="NCBI Taxonomy" id="2530373"/>
    <lineage>
        <taxon>Bacteria</taxon>
        <taxon>Bacillati</taxon>
        <taxon>Actinomycetota</taxon>
        <taxon>Actinomycetes</taxon>
        <taxon>Jiangellales</taxon>
        <taxon>Jiangellaceae</taxon>
        <taxon>Jiangella</taxon>
    </lineage>
</organism>
<keyword evidence="3" id="KW-1185">Reference proteome</keyword>
<protein>
    <submittedName>
        <fullName evidence="2">DUF1772 domain-containing protein</fullName>
    </submittedName>
</protein>
<feature type="transmembrane region" description="Helical" evidence="1">
    <location>
        <begin position="12"/>
        <end position="30"/>
    </location>
</feature>
<comment type="caution">
    <text evidence="2">The sequence shown here is derived from an EMBL/GenBank/DDBJ whole genome shotgun (WGS) entry which is preliminary data.</text>
</comment>
<feature type="transmembrane region" description="Helical" evidence="1">
    <location>
        <begin position="131"/>
        <end position="152"/>
    </location>
</feature>
<dbReference type="AlphaFoldDB" id="A0A4R5AQ67"/>
<reference evidence="2 3" key="1">
    <citation type="submission" date="2019-02" db="EMBL/GenBank/DDBJ databases">
        <title>Draft genome sequences of novel Actinobacteria.</title>
        <authorList>
            <person name="Sahin N."/>
            <person name="Ay H."/>
            <person name="Saygin H."/>
        </authorList>
    </citation>
    <scope>NUCLEOTIDE SEQUENCE [LARGE SCALE GENOMIC DNA]</scope>
    <source>
        <strain evidence="2 3">8K307</strain>
    </source>
</reference>
<keyword evidence="1" id="KW-1133">Transmembrane helix</keyword>
<proteinExistence type="predicted"/>
<feature type="transmembrane region" description="Helical" evidence="1">
    <location>
        <begin position="55"/>
        <end position="73"/>
    </location>
</feature>
<dbReference type="EMBL" id="SMLB01000001">
    <property type="protein sequence ID" value="TDD73194.1"/>
    <property type="molecule type" value="Genomic_DNA"/>
</dbReference>
<name>A0A4R5AQ67_9ACTN</name>
<dbReference type="Pfam" id="PF08592">
    <property type="entry name" value="Anthrone_oxy"/>
    <property type="match status" value="1"/>
</dbReference>
<dbReference type="InterPro" id="IPR013901">
    <property type="entry name" value="Anthrone_oxy"/>
</dbReference>
<evidence type="ECO:0000313" key="3">
    <source>
        <dbReference type="Proteomes" id="UP000295217"/>
    </source>
</evidence>
<evidence type="ECO:0000256" key="1">
    <source>
        <dbReference type="SAM" id="Phobius"/>
    </source>
</evidence>
<feature type="transmembrane region" description="Helical" evidence="1">
    <location>
        <begin position="85"/>
        <end position="106"/>
    </location>
</feature>
<accession>A0A4R5AQ67</accession>
<gene>
    <name evidence="2" type="ORF">E1262_01040</name>
</gene>